<gene>
    <name evidence="1" type="primary">Acey_s0710.g1733</name>
    <name evidence="1" type="ORF">Y032_0710g1733</name>
</gene>
<organism evidence="1 2">
    <name type="scientific">Ancylostoma ceylanicum</name>
    <dbReference type="NCBI Taxonomy" id="53326"/>
    <lineage>
        <taxon>Eukaryota</taxon>
        <taxon>Metazoa</taxon>
        <taxon>Ecdysozoa</taxon>
        <taxon>Nematoda</taxon>
        <taxon>Chromadorea</taxon>
        <taxon>Rhabditida</taxon>
        <taxon>Rhabditina</taxon>
        <taxon>Rhabditomorpha</taxon>
        <taxon>Strongyloidea</taxon>
        <taxon>Ancylostomatidae</taxon>
        <taxon>Ancylostomatinae</taxon>
        <taxon>Ancylostoma</taxon>
    </lineage>
</organism>
<proteinExistence type="predicted"/>
<name>A0A016WH32_9BILA</name>
<dbReference type="Proteomes" id="UP000024635">
    <property type="component" value="Unassembled WGS sequence"/>
</dbReference>
<keyword evidence="2" id="KW-1185">Reference proteome</keyword>
<sequence length="125" mass="13544">MNDRLPAMLDTGSMISIVLVGVLARAKAKGFNVDSLEVIARTKIEPVYDASNNRIEFLGDPSEAEDQTVVTVSEKVYLPPHGSAAISARCEVKDEVTEGIKLNPLMLENETSKGSREEGQAILEN</sequence>
<comment type="caution">
    <text evidence="1">The sequence shown here is derived from an EMBL/GenBank/DDBJ whole genome shotgun (WGS) entry which is preliminary data.</text>
</comment>
<protein>
    <submittedName>
        <fullName evidence="1">Uncharacterized protein</fullName>
    </submittedName>
</protein>
<reference evidence="2" key="1">
    <citation type="journal article" date="2015" name="Nat. Genet.">
        <title>The genome and transcriptome of the zoonotic hookworm Ancylostoma ceylanicum identify infection-specific gene families.</title>
        <authorList>
            <person name="Schwarz E.M."/>
            <person name="Hu Y."/>
            <person name="Antoshechkin I."/>
            <person name="Miller M.M."/>
            <person name="Sternberg P.W."/>
            <person name="Aroian R.V."/>
        </authorList>
    </citation>
    <scope>NUCLEOTIDE SEQUENCE</scope>
    <source>
        <strain evidence="2">HY135</strain>
    </source>
</reference>
<evidence type="ECO:0000313" key="2">
    <source>
        <dbReference type="Proteomes" id="UP000024635"/>
    </source>
</evidence>
<evidence type="ECO:0000313" key="1">
    <source>
        <dbReference type="EMBL" id="EYC38562.1"/>
    </source>
</evidence>
<dbReference type="AlphaFoldDB" id="A0A016WH32"/>
<accession>A0A016WH32</accession>
<dbReference type="EMBL" id="JARK01000310">
    <property type="protein sequence ID" value="EYC38562.1"/>
    <property type="molecule type" value="Genomic_DNA"/>
</dbReference>
<dbReference type="OrthoDB" id="5826524at2759"/>